<comment type="caution">
    <text evidence="1">The sequence shown here is derived from an EMBL/GenBank/DDBJ whole genome shotgun (WGS) entry which is preliminary data.</text>
</comment>
<dbReference type="EMBL" id="JADYXP020000006">
    <property type="protein sequence ID" value="KAL0121584.1"/>
    <property type="molecule type" value="Genomic_DNA"/>
</dbReference>
<reference evidence="1 2" key="1">
    <citation type="submission" date="2023-03" db="EMBL/GenBank/DDBJ databases">
        <title>High recombination rates correlate with genetic variation in Cardiocondyla obscurior ants.</title>
        <authorList>
            <person name="Errbii M."/>
        </authorList>
    </citation>
    <scope>NUCLEOTIDE SEQUENCE [LARGE SCALE GENOMIC DNA]</scope>
    <source>
        <strain evidence="1">Alpha-2009</strain>
        <tissue evidence="1">Whole body</tissue>
    </source>
</reference>
<evidence type="ECO:0000313" key="1">
    <source>
        <dbReference type="EMBL" id="KAL0121584.1"/>
    </source>
</evidence>
<dbReference type="Proteomes" id="UP001430953">
    <property type="component" value="Unassembled WGS sequence"/>
</dbReference>
<keyword evidence="2" id="KW-1185">Reference proteome</keyword>
<evidence type="ECO:0000313" key="2">
    <source>
        <dbReference type="Proteomes" id="UP001430953"/>
    </source>
</evidence>
<gene>
    <name evidence="1" type="ORF">PUN28_006837</name>
</gene>
<name>A0AAW2G069_9HYME</name>
<accession>A0AAW2G069</accession>
<dbReference type="AlphaFoldDB" id="A0AAW2G069"/>
<organism evidence="1 2">
    <name type="scientific">Cardiocondyla obscurior</name>
    <dbReference type="NCBI Taxonomy" id="286306"/>
    <lineage>
        <taxon>Eukaryota</taxon>
        <taxon>Metazoa</taxon>
        <taxon>Ecdysozoa</taxon>
        <taxon>Arthropoda</taxon>
        <taxon>Hexapoda</taxon>
        <taxon>Insecta</taxon>
        <taxon>Pterygota</taxon>
        <taxon>Neoptera</taxon>
        <taxon>Endopterygota</taxon>
        <taxon>Hymenoptera</taxon>
        <taxon>Apocrita</taxon>
        <taxon>Aculeata</taxon>
        <taxon>Formicoidea</taxon>
        <taxon>Formicidae</taxon>
        <taxon>Myrmicinae</taxon>
        <taxon>Cardiocondyla</taxon>
    </lineage>
</organism>
<protein>
    <submittedName>
        <fullName evidence="1">Uncharacterized protein</fullName>
    </submittedName>
</protein>
<sequence>MTFDFSHFDWRRICASFGFLCDAGDNVINRFFREFLSTGTDLSQLSSSCVISLPLFECKKRWPRMDSKAILVFSGRSNSSIAFIEGFPANVRQKAYVSISPW</sequence>
<proteinExistence type="predicted"/>